<feature type="region of interest" description="Disordered" evidence="7">
    <location>
        <begin position="103"/>
        <end position="125"/>
    </location>
</feature>
<evidence type="ECO:0000256" key="5">
    <source>
        <dbReference type="ARBA" id="ARBA00023159"/>
    </source>
</evidence>
<keyword evidence="3 6" id="KW-0863">Zinc-finger</keyword>
<reference evidence="9 10" key="1">
    <citation type="submission" date="2022-12" db="EMBL/GenBank/DDBJ databases">
        <title>Chromosome-scale assembly of the Ensete ventricosum genome.</title>
        <authorList>
            <person name="Dussert Y."/>
            <person name="Stocks J."/>
            <person name="Wendawek A."/>
            <person name="Woldeyes F."/>
            <person name="Nichols R.A."/>
            <person name="Borrell J.S."/>
        </authorList>
    </citation>
    <scope>NUCLEOTIDE SEQUENCE [LARGE SCALE GENOMIC DNA]</scope>
    <source>
        <strain evidence="10">cv. Maze</strain>
        <tissue evidence="9">Seeds</tissue>
    </source>
</reference>
<dbReference type="GO" id="GO:0030154">
    <property type="term" value="P:cell differentiation"/>
    <property type="evidence" value="ECO:0007669"/>
    <property type="project" value="TreeGrafter"/>
</dbReference>
<protein>
    <recommendedName>
        <fullName evidence="8">GATA-type domain-containing protein</fullName>
    </recommendedName>
</protein>
<dbReference type="FunFam" id="3.30.50.10:FF:000018">
    <property type="entry name" value="GATA transcription factor"/>
    <property type="match status" value="1"/>
</dbReference>
<sequence length="277" mass="29269">MVETLEEAAAAGEACFADELLLLDFTSNGYHPSLAAASSVPAAGAGELQHQALLLHDFFEPSVDGLPGLPAEGEGGGEDEEEELEWLANKDAFPALETSFEIPVPSQSRSSSSGGGGVAAGAVGERPSPVSVLSAAASFSAPVRPRSKGRRRRRRVLAGLSPEPACITAAGRATAVERRCCRHCGAEETPQWRAGPEGPKTLCNACGVRYKSGRLVPEYRPASSPTFSAAVHSNSHRRILEMRRQNVAGELRRSTRAPPPTPSLKQNPSLLVNSFLH</sequence>
<evidence type="ECO:0000256" key="6">
    <source>
        <dbReference type="PROSITE-ProRule" id="PRU00094"/>
    </source>
</evidence>
<keyword evidence="5" id="KW-0010">Activator</keyword>
<accession>A0AAV8P707</accession>
<dbReference type="PANTHER" id="PTHR45658">
    <property type="entry name" value="GATA TRANSCRIPTION FACTOR"/>
    <property type="match status" value="1"/>
</dbReference>
<comment type="similarity">
    <text evidence="1">Belongs to the type IV zinc-finger family. Class A subfamily.</text>
</comment>
<feature type="region of interest" description="Disordered" evidence="7">
    <location>
        <begin position="250"/>
        <end position="277"/>
    </location>
</feature>
<dbReference type="GO" id="GO:0006355">
    <property type="term" value="P:regulation of DNA-templated transcription"/>
    <property type="evidence" value="ECO:0007669"/>
    <property type="project" value="InterPro"/>
</dbReference>
<keyword evidence="4" id="KW-0862">Zinc</keyword>
<keyword evidence="2" id="KW-0479">Metal-binding</keyword>
<dbReference type="InterPro" id="IPR000679">
    <property type="entry name" value="Znf_GATA"/>
</dbReference>
<feature type="domain" description="GATA-type" evidence="8">
    <location>
        <begin position="175"/>
        <end position="211"/>
    </location>
</feature>
<dbReference type="InterPro" id="IPR051140">
    <property type="entry name" value="GATA_TF"/>
</dbReference>
<gene>
    <name evidence="9" type="ORF">OPV22_030373</name>
</gene>
<dbReference type="GO" id="GO:0008270">
    <property type="term" value="F:zinc ion binding"/>
    <property type="evidence" value="ECO:0007669"/>
    <property type="project" value="UniProtKB-KW"/>
</dbReference>
<evidence type="ECO:0000256" key="2">
    <source>
        <dbReference type="ARBA" id="ARBA00022723"/>
    </source>
</evidence>
<evidence type="ECO:0000256" key="3">
    <source>
        <dbReference type="ARBA" id="ARBA00022771"/>
    </source>
</evidence>
<dbReference type="SUPFAM" id="SSF57716">
    <property type="entry name" value="Glucocorticoid receptor-like (DNA-binding domain)"/>
    <property type="match status" value="1"/>
</dbReference>
<dbReference type="Pfam" id="PF00320">
    <property type="entry name" value="GATA"/>
    <property type="match status" value="1"/>
</dbReference>
<dbReference type="CDD" id="cd00202">
    <property type="entry name" value="ZnF_GATA"/>
    <property type="match status" value="1"/>
</dbReference>
<evidence type="ECO:0000313" key="10">
    <source>
        <dbReference type="Proteomes" id="UP001222027"/>
    </source>
</evidence>
<feature type="compositionally biased region" description="Polar residues" evidence="7">
    <location>
        <begin position="264"/>
        <end position="277"/>
    </location>
</feature>
<dbReference type="PANTHER" id="PTHR45658:SF42">
    <property type="entry name" value="GATA TRANSCRIPTION FACTOR 1"/>
    <property type="match status" value="1"/>
</dbReference>
<evidence type="ECO:0000259" key="8">
    <source>
        <dbReference type="PROSITE" id="PS50114"/>
    </source>
</evidence>
<dbReference type="GO" id="GO:0005634">
    <property type="term" value="C:nucleus"/>
    <property type="evidence" value="ECO:0007669"/>
    <property type="project" value="TreeGrafter"/>
</dbReference>
<evidence type="ECO:0000256" key="1">
    <source>
        <dbReference type="ARBA" id="ARBA00005694"/>
    </source>
</evidence>
<proteinExistence type="inferred from homology"/>
<dbReference type="Proteomes" id="UP001222027">
    <property type="component" value="Unassembled WGS sequence"/>
</dbReference>
<comment type="caution">
    <text evidence="9">The sequence shown here is derived from an EMBL/GenBank/DDBJ whole genome shotgun (WGS) entry which is preliminary data.</text>
</comment>
<dbReference type="PROSITE" id="PS00344">
    <property type="entry name" value="GATA_ZN_FINGER_1"/>
    <property type="match status" value="1"/>
</dbReference>
<evidence type="ECO:0000313" key="9">
    <source>
        <dbReference type="EMBL" id="KAJ8467821.1"/>
    </source>
</evidence>
<dbReference type="PROSITE" id="PS50114">
    <property type="entry name" value="GATA_ZN_FINGER_2"/>
    <property type="match status" value="1"/>
</dbReference>
<name>A0AAV8P707_ENSVE</name>
<dbReference type="AlphaFoldDB" id="A0AAV8P707"/>
<dbReference type="EMBL" id="JAQQAF010000008">
    <property type="protein sequence ID" value="KAJ8467821.1"/>
    <property type="molecule type" value="Genomic_DNA"/>
</dbReference>
<evidence type="ECO:0000256" key="4">
    <source>
        <dbReference type="ARBA" id="ARBA00022833"/>
    </source>
</evidence>
<dbReference type="GO" id="GO:0043565">
    <property type="term" value="F:sequence-specific DNA binding"/>
    <property type="evidence" value="ECO:0007669"/>
    <property type="project" value="InterPro"/>
</dbReference>
<dbReference type="InterPro" id="IPR013088">
    <property type="entry name" value="Znf_NHR/GATA"/>
</dbReference>
<organism evidence="9 10">
    <name type="scientific">Ensete ventricosum</name>
    <name type="common">Abyssinian banana</name>
    <name type="synonym">Musa ensete</name>
    <dbReference type="NCBI Taxonomy" id="4639"/>
    <lineage>
        <taxon>Eukaryota</taxon>
        <taxon>Viridiplantae</taxon>
        <taxon>Streptophyta</taxon>
        <taxon>Embryophyta</taxon>
        <taxon>Tracheophyta</taxon>
        <taxon>Spermatophyta</taxon>
        <taxon>Magnoliopsida</taxon>
        <taxon>Liliopsida</taxon>
        <taxon>Zingiberales</taxon>
        <taxon>Musaceae</taxon>
        <taxon>Ensete</taxon>
    </lineage>
</organism>
<keyword evidence="10" id="KW-1185">Reference proteome</keyword>
<dbReference type="SMART" id="SM00401">
    <property type="entry name" value="ZnF_GATA"/>
    <property type="match status" value="1"/>
</dbReference>
<dbReference type="Gene3D" id="3.30.50.10">
    <property type="entry name" value="Erythroid Transcription Factor GATA-1, subunit A"/>
    <property type="match status" value="1"/>
</dbReference>
<evidence type="ECO:0000256" key="7">
    <source>
        <dbReference type="SAM" id="MobiDB-lite"/>
    </source>
</evidence>